<dbReference type="GO" id="GO:0000287">
    <property type="term" value="F:magnesium ion binding"/>
    <property type="evidence" value="ECO:0007669"/>
    <property type="project" value="UniProtKB-UniRule"/>
</dbReference>
<dbReference type="NCBIfam" id="TIGR00693">
    <property type="entry name" value="thiE"/>
    <property type="match status" value="1"/>
</dbReference>
<name>A0A2S5CWW3_LYSSH</name>
<organism evidence="13 14">
    <name type="scientific">Lysinibacillus sphaericus</name>
    <name type="common">Bacillus sphaericus</name>
    <dbReference type="NCBI Taxonomy" id="1421"/>
    <lineage>
        <taxon>Bacteria</taxon>
        <taxon>Bacillati</taxon>
        <taxon>Bacillota</taxon>
        <taxon>Bacilli</taxon>
        <taxon>Bacillales</taxon>
        <taxon>Bacillaceae</taxon>
        <taxon>Lysinibacillus</taxon>
    </lineage>
</organism>
<evidence type="ECO:0000256" key="1">
    <source>
        <dbReference type="ARBA" id="ARBA00005165"/>
    </source>
</evidence>
<dbReference type="UniPathway" id="UPA00060">
    <property type="reaction ID" value="UER00141"/>
</dbReference>
<dbReference type="PANTHER" id="PTHR20857:SF15">
    <property type="entry name" value="THIAMINE-PHOSPHATE SYNTHASE"/>
    <property type="match status" value="1"/>
</dbReference>
<dbReference type="Pfam" id="PF02581">
    <property type="entry name" value="TMP-TENI"/>
    <property type="match status" value="1"/>
</dbReference>
<keyword evidence="5 9" id="KW-0784">Thiamine biosynthesis</keyword>
<evidence type="ECO:0000313" key="14">
    <source>
        <dbReference type="Proteomes" id="UP000237319"/>
    </source>
</evidence>
<comment type="catalytic activity">
    <reaction evidence="6 9 10">
        <text>4-methyl-5-(2-phosphooxyethyl)-thiazole + 4-amino-2-methyl-5-(diphosphooxymethyl)pyrimidine + H(+) = thiamine phosphate + diphosphate</text>
        <dbReference type="Rhea" id="RHEA:22328"/>
        <dbReference type="ChEBI" id="CHEBI:15378"/>
        <dbReference type="ChEBI" id="CHEBI:33019"/>
        <dbReference type="ChEBI" id="CHEBI:37575"/>
        <dbReference type="ChEBI" id="CHEBI:57841"/>
        <dbReference type="ChEBI" id="CHEBI:58296"/>
        <dbReference type="EC" id="2.5.1.3"/>
    </reaction>
</comment>
<keyword evidence="4 9" id="KW-0460">Magnesium</keyword>
<comment type="catalytic activity">
    <reaction evidence="8 9 10">
        <text>2-[(2R,5Z)-2-carboxy-4-methylthiazol-5(2H)-ylidene]ethyl phosphate + 4-amino-2-methyl-5-(diphosphooxymethyl)pyrimidine + 2 H(+) = thiamine phosphate + CO2 + diphosphate</text>
        <dbReference type="Rhea" id="RHEA:47844"/>
        <dbReference type="ChEBI" id="CHEBI:15378"/>
        <dbReference type="ChEBI" id="CHEBI:16526"/>
        <dbReference type="ChEBI" id="CHEBI:33019"/>
        <dbReference type="ChEBI" id="CHEBI:37575"/>
        <dbReference type="ChEBI" id="CHEBI:57841"/>
        <dbReference type="ChEBI" id="CHEBI:62899"/>
        <dbReference type="EC" id="2.5.1.3"/>
    </reaction>
</comment>
<evidence type="ECO:0000256" key="5">
    <source>
        <dbReference type="ARBA" id="ARBA00022977"/>
    </source>
</evidence>
<feature type="binding site" evidence="9">
    <location>
        <begin position="138"/>
        <end position="140"/>
    </location>
    <ligand>
        <name>2-[(2R,5Z)-2-carboxy-4-methylthiazol-5(2H)-ylidene]ethyl phosphate</name>
        <dbReference type="ChEBI" id="CHEBI:62899"/>
    </ligand>
</feature>
<keyword evidence="14" id="KW-1185">Reference proteome</keyword>
<evidence type="ECO:0000259" key="12">
    <source>
        <dbReference type="Pfam" id="PF02581"/>
    </source>
</evidence>
<feature type="binding site" evidence="9">
    <location>
        <position position="170"/>
    </location>
    <ligand>
        <name>2-[(2R,5Z)-2-carboxy-4-methylthiazol-5(2H)-ylidene]ethyl phosphate</name>
        <dbReference type="ChEBI" id="CHEBI:62899"/>
    </ligand>
</feature>
<evidence type="ECO:0000256" key="8">
    <source>
        <dbReference type="ARBA" id="ARBA00047883"/>
    </source>
</evidence>
<dbReference type="EC" id="2.5.1.3" evidence="9"/>
<evidence type="ECO:0000256" key="2">
    <source>
        <dbReference type="ARBA" id="ARBA00022679"/>
    </source>
</evidence>
<dbReference type="CDD" id="cd00564">
    <property type="entry name" value="TMP_TenI"/>
    <property type="match status" value="1"/>
</dbReference>
<comment type="caution">
    <text evidence="13">The sequence shown here is derived from an EMBL/GenBank/DDBJ whole genome shotgun (WGS) entry which is preliminary data.</text>
</comment>
<dbReference type="SUPFAM" id="SSF51391">
    <property type="entry name" value="Thiamin phosphate synthase"/>
    <property type="match status" value="1"/>
</dbReference>
<evidence type="ECO:0000256" key="4">
    <source>
        <dbReference type="ARBA" id="ARBA00022842"/>
    </source>
</evidence>
<dbReference type="Proteomes" id="UP000237319">
    <property type="component" value="Unassembled WGS sequence"/>
</dbReference>
<comment type="cofactor">
    <cofactor evidence="9">
        <name>Mg(2+)</name>
        <dbReference type="ChEBI" id="CHEBI:18420"/>
    </cofactor>
    <text evidence="9">Binds 1 Mg(2+) ion per subunit.</text>
</comment>
<comment type="pathway">
    <text evidence="1 9 11">Cofactor biosynthesis; thiamine diphosphate biosynthesis; thiamine phosphate from 4-amino-2-methyl-5-diphosphomethylpyrimidine and 4-methyl-5-(2-phosphoethyl)-thiazole: step 1/1.</text>
</comment>
<comment type="similarity">
    <text evidence="9 10">Belongs to the thiamine-phosphate synthase family.</text>
</comment>
<dbReference type="GO" id="GO:0004789">
    <property type="term" value="F:thiamine-phosphate diphosphorylase activity"/>
    <property type="evidence" value="ECO:0007669"/>
    <property type="project" value="UniProtKB-UniRule"/>
</dbReference>
<reference evidence="13 14" key="1">
    <citation type="submission" date="2017-11" db="EMBL/GenBank/DDBJ databases">
        <title>Genome sequence of Lysinibacillus sphaericus, a lignin-degrading bacteria isolated from municipal solid waste soil.</title>
        <authorList>
            <person name="Persinoti G.F."/>
            <person name="Paixao D.A."/>
            <person name="Bugg T.D."/>
            <person name="Squina F.M."/>
        </authorList>
    </citation>
    <scope>NUCLEOTIDE SEQUENCE [LARGE SCALE GENOMIC DNA]</scope>
    <source>
        <strain evidence="13 14">A1</strain>
    </source>
</reference>
<gene>
    <name evidence="9 13" type="primary">thiE</name>
    <name evidence="13" type="ORF">LYSIN_00105</name>
</gene>
<dbReference type="AlphaFoldDB" id="A0A2S5CWW3"/>
<dbReference type="InterPro" id="IPR022998">
    <property type="entry name" value="ThiamineP_synth_TenI"/>
</dbReference>
<evidence type="ECO:0000256" key="10">
    <source>
        <dbReference type="RuleBase" id="RU003826"/>
    </source>
</evidence>
<feature type="binding site" evidence="9">
    <location>
        <position position="141"/>
    </location>
    <ligand>
        <name>4-amino-2-methyl-5-(diphosphooxymethyl)pyrimidine</name>
        <dbReference type="ChEBI" id="CHEBI:57841"/>
    </ligand>
</feature>
<dbReference type="GO" id="GO:0005737">
    <property type="term" value="C:cytoplasm"/>
    <property type="evidence" value="ECO:0007669"/>
    <property type="project" value="TreeGrafter"/>
</dbReference>
<protein>
    <recommendedName>
        <fullName evidence="9">Thiamine-phosphate synthase</fullName>
        <shortName evidence="9">TP synthase</shortName>
        <shortName evidence="9">TPS</shortName>
        <ecNumber evidence="9">2.5.1.3</ecNumber>
    </recommendedName>
    <alternativeName>
        <fullName evidence="9">Thiamine-phosphate pyrophosphorylase</fullName>
        <shortName evidence="9">TMP pyrophosphorylase</shortName>
        <shortName evidence="9">TMP-PPase</shortName>
    </alternativeName>
</protein>
<feature type="binding site" evidence="9">
    <location>
        <begin position="38"/>
        <end position="42"/>
    </location>
    <ligand>
        <name>4-amino-2-methyl-5-(diphosphooxymethyl)pyrimidine</name>
        <dbReference type="ChEBI" id="CHEBI:57841"/>
    </ligand>
</feature>
<feature type="binding site" evidence="9">
    <location>
        <begin position="190"/>
        <end position="191"/>
    </location>
    <ligand>
        <name>2-[(2R,5Z)-2-carboxy-4-methylthiazol-5(2H)-ylidene]ethyl phosphate</name>
        <dbReference type="ChEBI" id="CHEBI:62899"/>
    </ligand>
</feature>
<comment type="catalytic activity">
    <reaction evidence="7 9 10">
        <text>2-(2-carboxy-4-methylthiazol-5-yl)ethyl phosphate + 4-amino-2-methyl-5-(diphosphooxymethyl)pyrimidine + 2 H(+) = thiamine phosphate + CO2 + diphosphate</text>
        <dbReference type="Rhea" id="RHEA:47848"/>
        <dbReference type="ChEBI" id="CHEBI:15378"/>
        <dbReference type="ChEBI" id="CHEBI:16526"/>
        <dbReference type="ChEBI" id="CHEBI:33019"/>
        <dbReference type="ChEBI" id="CHEBI:37575"/>
        <dbReference type="ChEBI" id="CHEBI:57841"/>
        <dbReference type="ChEBI" id="CHEBI:62890"/>
        <dbReference type="EC" id="2.5.1.3"/>
    </reaction>
</comment>
<feature type="binding site" evidence="9">
    <location>
        <position position="112"/>
    </location>
    <ligand>
        <name>4-amino-2-methyl-5-(diphosphooxymethyl)pyrimidine</name>
        <dbReference type="ChEBI" id="CHEBI:57841"/>
    </ligand>
</feature>
<dbReference type="EMBL" id="PGLV01000001">
    <property type="protein sequence ID" value="POZ55323.1"/>
    <property type="molecule type" value="Genomic_DNA"/>
</dbReference>
<dbReference type="InterPro" id="IPR013785">
    <property type="entry name" value="Aldolase_TIM"/>
</dbReference>
<dbReference type="GO" id="GO:0009229">
    <property type="term" value="P:thiamine diphosphate biosynthetic process"/>
    <property type="evidence" value="ECO:0007669"/>
    <property type="project" value="UniProtKB-UniRule"/>
</dbReference>
<feature type="binding site" evidence="9">
    <location>
        <position position="73"/>
    </location>
    <ligand>
        <name>4-amino-2-methyl-5-(diphosphooxymethyl)pyrimidine</name>
        <dbReference type="ChEBI" id="CHEBI:57841"/>
    </ligand>
</feature>
<dbReference type="RefSeq" id="WP_081328056.1">
    <property type="nucleotide sequence ID" value="NZ_JOTQ01000058.1"/>
</dbReference>
<evidence type="ECO:0000256" key="6">
    <source>
        <dbReference type="ARBA" id="ARBA00047334"/>
    </source>
</evidence>
<feature type="binding site" evidence="9">
    <location>
        <position position="74"/>
    </location>
    <ligand>
        <name>Mg(2+)</name>
        <dbReference type="ChEBI" id="CHEBI:18420"/>
    </ligand>
</feature>
<evidence type="ECO:0000256" key="7">
    <source>
        <dbReference type="ARBA" id="ARBA00047851"/>
    </source>
</evidence>
<dbReference type="PANTHER" id="PTHR20857">
    <property type="entry name" value="THIAMINE-PHOSPHATE PYROPHOSPHORYLASE"/>
    <property type="match status" value="1"/>
</dbReference>
<dbReference type="FunFam" id="3.20.20.70:FF:000096">
    <property type="entry name" value="Thiamine-phosphate synthase"/>
    <property type="match status" value="1"/>
</dbReference>
<feature type="domain" description="Thiamine phosphate synthase/TenI" evidence="12">
    <location>
        <begin position="8"/>
        <end position="193"/>
    </location>
</feature>
<evidence type="ECO:0000313" key="13">
    <source>
        <dbReference type="EMBL" id="POZ55323.1"/>
    </source>
</evidence>
<dbReference type="InterPro" id="IPR034291">
    <property type="entry name" value="TMP_synthase"/>
</dbReference>
<keyword evidence="2 9" id="KW-0808">Transferase</keyword>
<dbReference type="GO" id="GO:0009228">
    <property type="term" value="P:thiamine biosynthetic process"/>
    <property type="evidence" value="ECO:0007669"/>
    <property type="project" value="UniProtKB-KW"/>
</dbReference>
<comment type="function">
    <text evidence="9">Condenses 4-methyl-5-(beta-hydroxyethyl)thiazole monophosphate (THZ-P) and 2-methyl-4-amino-5-hydroxymethyl pyrimidine pyrophosphate (HMP-PP) to form thiamine monophosphate (TMP).</text>
</comment>
<sequence length="209" mass="23055">MKRSDLQLYFIMGTANAKIKQPLAILEEALQAGITMFQFREKGIDALTNEDYEHFARQCQKRCRHYNVPFIVNDDIELALKLKADGIHIGQDDFPISLVREKIGAEIILGVSVHTADELHIAIENGADYVGIGPIFATTSKNDAKAPSGTEFLQQARRHYPELPIVAIGGINCQNAETVFKAGADGVAVISAICDSHNIHQTVETFKSY</sequence>
<evidence type="ECO:0000256" key="9">
    <source>
        <dbReference type="HAMAP-Rule" id="MF_00097"/>
    </source>
</evidence>
<dbReference type="HAMAP" id="MF_00097">
    <property type="entry name" value="TMP_synthase"/>
    <property type="match status" value="1"/>
</dbReference>
<proteinExistence type="inferred from homology"/>
<accession>A0A2S5CWW3</accession>
<dbReference type="Gene3D" id="3.20.20.70">
    <property type="entry name" value="Aldolase class I"/>
    <property type="match status" value="1"/>
</dbReference>
<dbReference type="InterPro" id="IPR036206">
    <property type="entry name" value="ThiamineP_synth_sf"/>
</dbReference>
<evidence type="ECO:0000256" key="11">
    <source>
        <dbReference type="RuleBase" id="RU004253"/>
    </source>
</evidence>
<feature type="binding site" evidence="9">
    <location>
        <position position="93"/>
    </location>
    <ligand>
        <name>Mg(2+)</name>
        <dbReference type="ChEBI" id="CHEBI:18420"/>
    </ligand>
</feature>
<keyword evidence="3 9" id="KW-0479">Metal-binding</keyword>
<evidence type="ECO:0000256" key="3">
    <source>
        <dbReference type="ARBA" id="ARBA00022723"/>
    </source>
</evidence>